<evidence type="ECO:0000313" key="2">
    <source>
        <dbReference type="EMBL" id="GET85999.1"/>
    </source>
</evidence>
<evidence type="ECO:0000256" key="1">
    <source>
        <dbReference type="SAM" id="MobiDB-lite"/>
    </source>
</evidence>
<reference evidence="2" key="1">
    <citation type="submission" date="2019-11" db="EMBL/GenBank/DDBJ databases">
        <title>Leishmania tarentolae CDS.</title>
        <authorList>
            <person name="Goto Y."/>
            <person name="Yamagishi J."/>
        </authorList>
    </citation>
    <scope>NUCLEOTIDE SEQUENCE [LARGE SCALE GENOMIC DNA]</scope>
    <source>
        <strain evidence="2">Parrot Tar II</strain>
    </source>
</reference>
<name>A0A640KET8_LEITA</name>
<dbReference type="Proteomes" id="UP000419144">
    <property type="component" value="Unassembled WGS sequence"/>
</dbReference>
<dbReference type="EMBL" id="BLBS01000008">
    <property type="protein sequence ID" value="GET85999.1"/>
    <property type="molecule type" value="Genomic_DNA"/>
</dbReference>
<dbReference type="OrthoDB" id="271933at2759"/>
<sequence>MTSIMSIDALSPLIACAARASVKNGDTKTIESALDHLQQQMFGVEESPEVSTERMLKHIRETRILLTQDSESGKSNLTTERLLLEAVSTLGELLLSAAAGQRLRTKTAKQMEDVILPILFLRTSVTPSLLKAHALKVAWSRFECSGRTDNEAREKLRRIFVLWYRNHGWDFARSTGDGVDIYIRTLTPHEGADNATSKPENSSACCSPPVHSAQQRVMLREISWNAAARKTATSGIPSYLLTKRRRCDPIYQSDSLASECAEEGAPSCLPATGQPPSLTATDKTTCQINPRILALDSPVRRRRQKLTVDVPPSPDRPE</sequence>
<dbReference type="VEuPathDB" id="TriTrypDB:LtaPh_0700400"/>
<protein>
    <submittedName>
        <fullName evidence="2">Uncharacterized protein</fullName>
    </submittedName>
</protein>
<dbReference type="AlphaFoldDB" id="A0A640KET8"/>
<evidence type="ECO:0000313" key="3">
    <source>
        <dbReference type="Proteomes" id="UP000419144"/>
    </source>
</evidence>
<keyword evidence="3" id="KW-1185">Reference proteome</keyword>
<comment type="caution">
    <text evidence="2">The sequence shown here is derived from an EMBL/GenBank/DDBJ whole genome shotgun (WGS) entry which is preliminary data.</text>
</comment>
<proteinExistence type="predicted"/>
<feature type="region of interest" description="Disordered" evidence="1">
    <location>
        <begin position="297"/>
        <end position="318"/>
    </location>
</feature>
<gene>
    <name evidence="2" type="ORF">LtaPh_0700400</name>
</gene>
<organism evidence="2 3">
    <name type="scientific">Leishmania tarentolae</name>
    <name type="common">Sauroleishmania tarentolae</name>
    <dbReference type="NCBI Taxonomy" id="5689"/>
    <lineage>
        <taxon>Eukaryota</taxon>
        <taxon>Discoba</taxon>
        <taxon>Euglenozoa</taxon>
        <taxon>Kinetoplastea</taxon>
        <taxon>Metakinetoplastina</taxon>
        <taxon>Trypanosomatida</taxon>
        <taxon>Trypanosomatidae</taxon>
        <taxon>Leishmaniinae</taxon>
        <taxon>Leishmania</taxon>
        <taxon>lizard Leishmania</taxon>
    </lineage>
</organism>
<accession>A0A640KET8</accession>